<dbReference type="Gene3D" id="1.10.3230.30">
    <property type="entry name" value="Phage gp6-like head-tail connector protein"/>
    <property type="match status" value="1"/>
</dbReference>
<evidence type="ECO:0000313" key="1">
    <source>
        <dbReference type="EMBL" id="RUM97910.1"/>
    </source>
</evidence>
<evidence type="ECO:0000313" key="2">
    <source>
        <dbReference type="Proteomes" id="UP000281647"/>
    </source>
</evidence>
<organism evidence="1 2">
    <name type="scientific">Borborobacter arsenicus</name>
    <dbReference type="NCBI Taxonomy" id="1851146"/>
    <lineage>
        <taxon>Bacteria</taxon>
        <taxon>Pseudomonadati</taxon>
        <taxon>Pseudomonadota</taxon>
        <taxon>Alphaproteobacteria</taxon>
        <taxon>Hyphomicrobiales</taxon>
        <taxon>Phyllobacteriaceae</taxon>
        <taxon>Borborobacter</taxon>
    </lineage>
</organism>
<dbReference type="InterPro" id="IPR006450">
    <property type="entry name" value="Phage_HK97_gp6-like"/>
</dbReference>
<comment type="caution">
    <text evidence="1">The sequence shown here is derived from an EMBL/GenBank/DDBJ whole genome shotgun (WGS) entry which is preliminary data.</text>
</comment>
<keyword evidence="2" id="KW-1185">Reference proteome</keyword>
<evidence type="ECO:0008006" key="3">
    <source>
        <dbReference type="Google" id="ProtNLM"/>
    </source>
</evidence>
<sequence>MLAPVRIASPAATPVSLAEAKAQLRVDHNDDDTLITSLIAAAVDHLDGWSGILGRALVTQTWRQDFAGFGCLRLPLGPVASITKIEYFDGDNAVQTLADTVYTHFTDARGAYVDLKPGQSWPSVYSRPDAVSVTYVAGVAASEVPAAIKTAIILIVRDMFVAGNVAGALKRETVDGVGTFEYFQGSMSKNFAVDALLTPYWRVGI</sequence>
<dbReference type="RefSeq" id="WP_128626781.1">
    <property type="nucleotide sequence ID" value="NZ_RKST01000008.1"/>
</dbReference>
<dbReference type="NCBIfam" id="TIGR02215">
    <property type="entry name" value="phage_chp_gp8"/>
    <property type="match status" value="1"/>
</dbReference>
<dbReference type="EMBL" id="RKST01000008">
    <property type="protein sequence ID" value="RUM97910.1"/>
    <property type="molecule type" value="Genomic_DNA"/>
</dbReference>
<accession>A0A432V701</accession>
<dbReference type="OrthoDB" id="8452228at2"/>
<name>A0A432V701_9HYPH</name>
<proteinExistence type="predicted"/>
<protein>
    <recommendedName>
        <fullName evidence="3">Phage gp6-like head-tail connector protein</fullName>
    </recommendedName>
</protein>
<dbReference type="InterPro" id="IPR021146">
    <property type="entry name" value="Phage_gp6-like_head-tail"/>
</dbReference>
<dbReference type="AlphaFoldDB" id="A0A432V701"/>
<dbReference type="InterPro" id="IPR011738">
    <property type="entry name" value="Phage_CHP"/>
</dbReference>
<dbReference type="Pfam" id="PF05135">
    <property type="entry name" value="Phage_connect_1"/>
    <property type="match status" value="1"/>
</dbReference>
<dbReference type="CDD" id="cd08054">
    <property type="entry name" value="gp6"/>
    <property type="match status" value="1"/>
</dbReference>
<dbReference type="Proteomes" id="UP000281647">
    <property type="component" value="Unassembled WGS sequence"/>
</dbReference>
<gene>
    <name evidence="1" type="ORF">EET67_09860</name>
</gene>
<dbReference type="NCBIfam" id="TIGR01560">
    <property type="entry name" value="put_DNA_pack"/>
    <property type="match status" value="1"/>
</dbReference>
<reference evidence="1 2" key="1">
    <citation type="submission" date="2018-11" db="EMBL/GenBank/DDBJ databases">
        <title>Pseudaminobacter arsenicus sp. nov., an arsenic-resistant bacterium isolated from arsenic-rich aquifers.</title>
        <authorList>
            <person name="Mu Y."/>
        </authorList>
    </citation>
    <scope>NUCLEOTIDE SEQUENCE [LARGE SCALE GENOMIC DNA]</scope>
    <source>
        <strain evidence="1 2">CB3</strain>
    </source>
</reference>